<evidence type="ECO:0000256" key="1">
    <source>
        <dbReference type="SAM" id="SignalP"/>
    </source>
</evidence>
<name>A0A6P8YQB8_THRPL</name>
<dbReference type="AlphaFoldDB" id="A0A6P8YQB8"/>
<keyword evidence="2" id="KW-1185">Reference proteome</keyword>
<protein>
    <submittedName>
        <fullName evidence="3">Uncharacterized protein LOC117644059</fullName>
    </submittedName>
</protein>
<accession>A0A6P8YQB8</accession>
<evidence type="ECO:0000313" key="2">
    <source>
        <dbReference type="Proteomes" id="UP000515158"/>
    </source>
</evidence>
<dbReference type="Proteomes" id="UP000515158">
    <property type="component" value="Unplaced"/>
</dbReference>
<feature type="chain" id="PRO_5028279630" evidence="1">
    <location>
        <begin position="25"/>
        <end position="204"/>
    </location>
</feature>
<dbReference type="InParanoid" id="A0A6P8YQB8"/>
<proteinExistence type="predicted"/>
<dbReference type="KEGG" id="tpal:117644059"/>
<evidence type="ECO:0000313" key="3">
    <source>
        <dbReference type="RefSeq" id="XP_034239136.1"/>
    </source>
</evidence>
<organism evidence="3">
    <name type="scientific">Thrips palmi</name>
    <name type="common">Melon thrips</name>
    <dbReference type="NCBI Taxonomy" id="161013"/>
    <lineage>
        <taxon>Eukaryota</taxon>
        <taxon>Metazoa</taxon>
        <taxon>Ecdysozoa</taxon>
        <taxon>Arthropoda</taxon>
        <taxon>Hexapoda</taxon>
        <taxon>Insecta</taxon>
        <taxon>Pterygota</taxon>
        <taxon>Neoptera</taxon>
        <taxon>Paraneoptera</taxon>
        <taxon>Thysanoptera</taxon>
        <taxon>Terebrantia</taxon>
        <taxon>Thripoidea</taxon>
        <taxon>Thripidae</taxon>
        <taxon>Thrips</taxon>
    </lineage>
</organism>
<dbReference type="RefSeq" id="XP_034239136.1">
    <property type="nucleotide sequence ID" value="XM_034383245.1"/>
</dbReference>
<dbReference type="GeneID" id="117644059"/>
<reference evidence="3" key="1">
    <citation type="submission" date="2025-08" db="UniProtKB">
        <authorList>
            <consortium name="RefSeq"/>
        </authorList>
    </citation>
    <scope>IDENTIFICATION</scope>
    <source>
        <tissue evidence="3">Total insect</tissue>
    </source>
</reference>
<sequence length="204" mass="23198">MSQRRVRNGCKNVVLAVFLGLVLGPHIAISKAGKAINSYAGKYIVYTDTFYMCDAENTWNWNLKTTHWNPAKPNELQRITGWLNGTLTTVTDANWVNILMDVRSNNQWKQNAFVFKFPNGACTTIKKQIPEFWNVIFKLPRSDKTPCSIPPQLYEVNDEPIAWLFPSVPIMPYGMYRFRLTSGLPGKPPVACFVVECHTVPKLS</sequence>
<keyword evidence="1" id="KW-0732">Signal</keyword>
<gene>
    <name evidence="3" type="primary">LOC117644059</name>
</gene>
<dbReference type="OrthoDB" id="8213146at2759"/>
<feature type="signal peptide" evidence="1">
    <location>
        <begin position="1"/>
        <end position="24"/>
    </location>
</feature>